<dbReference type="SMART" id="SM00684">
    <property type="entry name" value="DM15"/>
    <property type="match status" value="3"/>
</dbReference>
<feature type="domain" description="HTH La-type RNA-binding" evidence="4">
    <location>
        <begin position="299"/>
        <end position="388"/>
    </location>
</feature>
<dbReference type="PROSITE" id="PS50961">
    <property type="entry name" value="HTH_LA"/>
    <property type="match status" value="1"/>
</dbReference>
<evidence type="ECO:0000256" key="2">
    <source>
        <dbReference type="PROSITE-ProRule" id="PRU00332"/>
    </source>
</evidence>
<evidence type="ECO:0000259" key="4">
    <source>
        <dbReference type="PROSITE" id="PS50961"/>
    </source>
</evidence>
<dbReference type="Pfam" id="PF21071">
    <property type="entry name" value="LARP1_HEAT"/>
    <property type="match status" value="1"/>
</dbReference>
<dbReference type="SUPFAM" id="SSF46785">
    <property type="entry name" value="Winged helix' DNA-binding domain"/>
    <property type="match status" value="1"/>
</dbReference>
<name>A0A068S8I8_9FUNG</name>
<dbReference type="EMBL" id="CBTN010000059">
    <property type="protein sequence ID" value="CDH58693.1"/>
    <property type="molecule type" value="Genomic_DNA"/>
</dbReference>
<dbReference type="InterPro" id="IPR006630">
    <property type="entry name" value="La_HTH"/>
</dbReference>
<comment type="caution">
    <text evidence="5">The sequence shown here is derived from an EMBL/GenBank/DDBJ whole genome shotgun (WGS) entry which is preliminary data.</text>
</comment>
<dbReference type="SMART" id="SM00715">
    <property type="entry name" value="LA"/>
    <property type="match status" value="1"/>
</dbReference>
<feature type="region of interest" description="Disordered" evidence="3">
    <location>
        <begin position="1"/>
        <end position="288"/>
    </location>
</feature>
<feature type="compositionally biased region" description="Basic and acidic residues" evidence="3">
    <location>
        <begin position="814"/>
        <end position="827"/>
    </location>
</feature>
<feature type="compositionally biased region" description="Basic and acidic residues" evidence="3">
    <location>
        <begin position="438"/>
        <end position="447"/>
    </location>
</feature>
<dbReference type="GO" id="GO:0005829">
    <property type="term" value="C:cytosol"/>
    <property type="evidence" value="ECO:0007669"/>
    <property type="project" value="TreeGrafter"/>
</dbReference>
<protein>
    <submittedName>
        <fullName evidence="5">La-related protein 1-like</fullName>
    </submittedName>
</protein>
<evidence type="ECO:0000256" key="3">
    <source>
        <dbReference type="SAM" id="MobiDB-lite"/>
    </source>
</evidence>
<feature type="compositionally biased region" description="Polar residues" evidence="3">
    <location>
        <begin position="68"/>
        <end position="94"/>
    </location>
</feature>
<dbReference type="InterPro" id="IPR036388">
    <property type="entry name" value="WH-like_DNA-bd_sf"/>
</dbReference>
<dbReference type="CDD" id="cd07323">
    <property type="entry name" value="LAM"/>
    <property type="match status" value="1"/>
</dbReference>
<dbReference type="PANTHER" id="PTHR22792:SF132">
    <property type="entry name" value="LA-RELATED PROTEIN 1"/>
    <property type="match status" value="1"/>
</dbReference>
<dbReference type="GO" id="GO:0000339">
    <property type="term" value="F:RNA cap binding"/>
    <property type="evidence" value="ECO:0007669"/>
    <property type="project" value="InterPro"/>
</dbReference>
<dbReference type="Gene3D" id="1.10.10.10">
    <property type="entry name" value="Winged helix-like DNA-binding domain superfamily/Winged helix DNA-binding domain"/>
    <property type="match status" value="1"/>
</dbReference>
<dbReference type="Pfam" id="PF05383">
    <property type="entry name" value="La"/>
    <property type="match status" value="1"/>
</dbReference>
<feature type="compositionally biased region" description="Low complexity" evidence="3">
    <location>
        <begin position="160"/>
        <end position="251"/>
    </location>
</feature>
<gene>
    <name evidence="5" type="ORF">LCOR_09544.1</name>
</gene>
<dbReference type="Proteomes" id="UP000027586">
    <property type="component" value="Unassembled WGS sequence"/>
</dbReference>
<proteinExistence type="predicted"/>
<dbReference type="GO" id="GO:0048255">
    <property type="term" value="P:mRNA stabilization"/>
    <property type="evidence" value="ECO:0007669"/>
    <property type="project" value="InterPro"/>
</dbReference>
<dbReference type="GO" id="GO:0010494">
    <property type="term" value="C:cytoplasmic stress granule"/>
    <property type="evidence" value="ECO:0007669"/>
    <property type="project" value="TreeGrafter"/>
</dbReference>
<dbReference type="VEuPathDB" id="FungiDB:LCOR_09544.1"/>
<dbReference type="InterPro" id="IPR045180">
    <property type="entry name" value="La_dom_prot"/>
</dbReference>
<feature type="compositionally biased region" description="Polar residues" evidence="3">
    <location>
        <begin position="1"/>
        <end position="44"/>
    </location>
</feature>
<keyword evidence="1 2" id="KW-0694">RNA-binding</keyword>
<evidence type="ECO:0000313" key="6">
    <source>
        <dbReference type="Proteomes" id="UP000027586"/>
    </source>
</evidence>
<dbReference type="AlphaFoldDB" id="A0A068S8I8"/>
<sequence length="846" mass="94528">MVNASTADSANSPEKQQLKQQEPVKQTTNGENAPKSTNDSNNTDKQPEASEKQTVAAPAPAVNVWQVRKQNGTTTETKPASTAVENTDVSTLPATSWPAPQEALDKAKEVEEEQPKFVAPKSKGRGKPITPNITHSTPAPNGRSRSGRGGARSGRKPRRSSQPPRQSVKSNANTSTAPTTSSSSTTSTSNDASSTTAAAATNNATTQEKSKEATATTTTTTTDAKSPSSSTAASTKPADSSKSDASSAAAANGTTQERSTSHHGRGGFRGRGRGRGRGGFNSHRRFDHANGRTKPYYINVDAETLKYYILQQIEYYFSIDNLCKDMFLRSQMDPEGYVRIQLIADFNRVKALANDVSLVREAMEESKILQVKGDKVRKSEGWQTWVLPGAQKSAADVVKETPGSSSSSAHPTLASLARPTPSGNPAIKVQQQQPANGEQRRKSVQHQDEDELFEFDDDWVGDSRPNTVQKYYLSDDDSEFEDDDLEIDEDTVARIMIVTQRKRDRTHTSYDRAKMNDDITDMINEGLYQYESGLGFNNRPNEKVGTIDPEQFAQLSSSAKQREAAAAPKTAVDPTPIKSNKNSARFYPVRPESLPSSAFYGSTPRSRKDHDHGHVGWLLSDQAYHYNPNDILSTSYGKSPAMHELSTSMEMAHSFPHFEHPSHELLRENGFVQHKYYKYHAKALKERKRLGVGQSQEMNTLFRFWSHFLRDHYNKRMYNEFKKLAVEDANQNYRYGLECLFRFYSYGLEKRYRKEVFADFQELTLSDYENGHLYGLEKFWAYLYYRKDKKRELKIGDRLNSLLSQYKSVEDFRNAKAPEKESEESYKVPHHGKQRGSVSSPATGAP</sequence>
<evidence type="ECO:0000256" key="1">
    <source>
        <dbReference type="ARBA" id="ARBA00022884"/>
    </source>
</evidence>
<accession>A0A068S8I8</accession>
<feature type="region of interest" description="Disordered" evidence="3">
    <location>
        <begin position="814"/>
        <end position="846"/>
    </location>
</feature>
<dbReference type="InterPro" id="IPR006607">
    <property type="entry name" value="DM15"/>
</dbReference>
<dbReference type="GO" id="GO:0045727">
    <property type="term" value="P:positive regulation of translation"/>
    <property type="evidence" value="ECO:0007669"/>
    <property type="project" value="TreeGrafter"/>
</dbReference>
<dbReference type="OrthoDB" id="340227at2759"/>
<feature type="region of interest" description="Disordered" evidence="3">
    <location>
        <begin position="396"/>
        <end position="448"/>
    </location>
</feature>
<dbReference type="InterPro" id="IPR036390">
    <property type="entry name" value="WH_DNA-bd_sf"/>
</dbReference>
<dbReference type="PANTHER" id="PTHR22792">
    <property type="entry name" value="LUPUS LA PROTEIN-RELATED"/>
    <property type="match status" value="1"/>
</dbReference>
<feature type="compositionally biased region" description="Basic residues" evidence="3">
    <location>
        <begin position="261"/>
        <end position="286"/>
    </location>
</feature>
<feature type="region of interest" description="Disordered" evidence="3">
    <location>
        <begin position="561"/>
        <end position="583"/>
    </location>
</feature>
<keyword evidence="6" id="KW-1185">Reference proteome</keyword>
<feature type="compositionally biased region" description="Basic and acidic residues" evidence="3">
    <location>
        <begin position="103"/>
        <end position="115"/>
    </location>
</feature>
<evidence type="ECO:0000313" key="5">
    <source>
        <dbReference type="EMBL" id="CDH58693.1"/>
    </source>
</evidence>
<dbReference type="STRING" id="1263082.A0A068S8I8"/>
<dbReference type="FunFam" id="1.10.10.10:FF:000131">
    <property type="entry name" value="la-related protein 1B isoform X2"/>
    <property type="match status" value="1"/>
</dbReference>
<feature type="compositionally biased region" description="Polar residues" evidence="3">
    <location>
        <begin position="836"/>
        <end position="846"/>
    </location>
</feature>
<organism evidence="5 6">
    <name type="scientific">Lichtheimia corymbifera JMRC:FSU:9682</name>
    <dbReference type="NCBI Taxonomy" id="1263082"/>
    <lineage>
        <taxon>Eukaryota</taxon>
        <taxon>Fungi</taxon>
        <taxon>Fungi incertae sedis</taxon>
        <taxon>Mucoromycota</taxon>
        <taxon>Mucoromycotina</taxon>
        <taxon>Mucoromycetes</taxon>
        <taxon>Mucorales</taxon>
        <taxon>Lichtheimiaceae</taxon>
        <taxon>Lichtheimia</taxon>
    </lineage>
</organism>
<reference evidence="5" key="1">
    <citation type="submission" date="2013-08" db="EMBL/GenBank/DDBJ databases">
        <title>Gene expansion shapes genome architecture in the human pathogen Lichtheimia corymbifera: an evolutionary genomics analysis in the ancient terrestrial Mucorales (Mucoromycotina).</title>
        <authorList>
            <person name="Schwartze V.U."/>
            <person name="Winter S."/>
            <person name="Shelest E."/>
            <person name="Marcet-Houben M."/>
            <person name="Horn F."/>
            <person name="Wehner S."/>
            <person name="Hoffmann K."/>
            <person name="Riege K."/>
            <person name="Sammeth M."/>
            <person name="Nowrousian M."/>
            <person name="Valiante V."/>
            <person name="Linde J."/>
            <person name="Jacobsen I.D."/>
            <person name="Marz M."/>
            <person name="Brakhage A.A."/>
            <person name="Gabaldon T."/>
            <person name="Bocker S."/>
            <person name="Voigt K."/>
        </authorList>
    </citation>
    <scope>NUCLEOTIDE SEQUENCE [LARGE SCALE GENOMIC DNA]</scope>
    <source>
        <strain evidence="5">FSU 9682</strain>
    </source>
</reference>